<sequence length="72" mass="7589">GTRRRCRFAAAGRFAVAVGSSSNSFAAAATPQRLLGIILAGADLSALAAPRVSSQHSAPRVGSQQRRNQRRR</sequence>
<dbReference type="Gramene" id="OE9A070737T1">
    <property type="protein sequence ID" value="OE9A070737C1"/>
    <property type="gene ID" value="OE9A070737"/>
</dbReference>
<protein>
    <submittedName>
        <fullName evidence="2">Uncharacterized protein</fullName>
    </submittedName>
</protein>
<feature type="non-terminal residue" evidence="2">
    <location>
        <position position="1"/>
    </location>
</feature>
<organism evidence="2 3">
    <name type="scientific">Olea europaea subsp. europaea</name>
    <dbReference type="NCBI Taxonomy" id="158383"/>
    <lineage>
        <taxon>Eukaryota</taxon>
        <taxon>Viridiplantae</taxon>
        <taxon>Streptophyta</taxon>
        <taxon>Embryophyta</taxon>
        <taxon>Tracheophyta</taxon>
        <taxon>Spermatophyta</taxon>
        <taxon>Magnoliopsida</taxon>
        <taxon>eudicotyledons</taxon>
        <taxon>Gunneridae</taxon>
        <taxon>Pentapetalae</taxon>
        <taxon>asterids</taxon>
        <taxon>lamiids</taxon>
        <taxon>Lamiales</taxon>
        <taxon>Oleaceae</taxon>
        <taxon>Oleeae</taxon>
        <taxon>Olea</taxon>
    </lineage>
</organism>
<evidence type="ECO:0000313" key="2">
    <source>
        <dbReference type="EMBL" id="CAA2961899.1"/>
    </source>
</evidence>
<evidence type="ECO:0000256" key="1">
    <source>
        <dbReference type="SAM" id="MobiDB-lite"/>
    </source>
</evidence>
<reference evidence="2 3" key="1">
    <citation type="submission" date="2019-12" db="EMBL/GenBank/DDBJ databases">
        <authorList>
            <person name="Alioto T."/>
            <person name="Alioto T."/>
            <person name="Gomez Garrido J."/>
        </authorList>
    </citation>
    <scope>NUCLEOTIDE SEQUENCE [LARGE SCALE GENOMIC DNA]</scope>
</reference>
<keyword evidence="3" id="KW-1185">Reference proteome</keyword>
<evidence type="ECO:0000313" key="3">
    <source>
        <dbReference type="Proteomes" id="UP000594638"/>
    </source>
</evidence>
<feature type="compositionally biased region" description="Polar residues" evidence="1">
    <location>
        <begin position="52"/>
        <end position="66"/>
    </location>
</feature>
<accession>A0A8S0Q6U1</accession>
<comment type="caution">
    <text evidence="2">The sequence shown here is derived from an EMBL/GenBank/DDBJ whole genome shotgun (WGS) entry which is preliminary data.</text>
</comment>
<gene>
    <name evidence="2" type="ORF">OLEA9_A070737</name>
</gene>
<feature type="region of interest" description="Disordered" evidence="1">
    <location>
        <begin position="50"/>
        <end position="72"/>
    </location>
</feature>
<dbReference type="Proteomes" id="UP000594638">
    <property type="component" value="Unassembled WGS sequence"/>
</dbReference>
<dbReference type="AlphaFoldDB" id="A0A8S0Q6U1"/>
<proteinExistence type="predicted"/>
<name>A0A8S0Q6U1_OLEEU</name>
<dbReference type="EMBL" id="CACTIH010000658">
    <property type="protein sequence ID" value="CAA2961899.1"/>
    <property type="molecule type" value="Genomic_DNA"/>
</dbReference>